<reference evidence="1" key="1">
    <citation type="submission" date="2023-09" db="UniProtKB">
        <authorList>
            <consortium name="Ensembl"/>
        </authorList>
    </citation>
    <scope>IDENTIFICATION</scope>
</reference>
<accession>A0A8C0WH92</accession>
<dbReference type="Ensembl" id="ENSCCNT00000013445.1">
    <property type="protein sequence ID" value="ENSCCNP00000010212.1"/>
    <property type="gene ID" value="ENSCCNG00000010725.1"/>
</dbReference>
<organism evidence="1">
    <name type="scientific">Castor canadensis</name>
    <name type="common">American beaver</name>
    <dbReference type="NCBI Taxonomy" id="51338"/>
    <lineage>
        <taxon>Eukaryota</taxon>
        <taxon>Metazoa</taxon>
        <taxon>Chordata</taxon>
        <taxon>Craniata</taxon>
        <taxon>Vertebrata</taxon>
        <taxon>Euteleostomi</taxon>
        <taxon>Mammalia</taxon>
        <taxon>Eutheria</taxon>
        <taxon>Euarchontoglires</taxon>
        <taxon>Glires</taxon>
        <taxon>Rodentia</taxon>
        <taxon>Castorimorpha</taxon>
        <taxon>Castoridae</taxon>
        <taxon>Castor</taxon>
    </lineage>
</organism>
<protein>
    <submittedName>
        <fullName evidence="1">Uncharacterized protein</fullName>
    </submittedName>
</protein>
<evidence type="ECO:0000313" key="1">
    <source>
        <dbReference type="Ensembl" id="ENSCCNP00000010212.1"/>
    </source>
</evidence>
<sequence>MPQYQTWEEHREVTNDFVCLVCRAHQGQGIAEIEKFLSKLMPLMVGIPPKQSRAQWSDGSCT</sequence>
<dbReference type="AlphaFoldDB" id="A0A8C0WH92"/>
<proteinExistence type="predicted"/>
<name>A0A8C0WH92_CASCN</name>